<gene>
    <name evidence="1" type="ORF">CGOC_LOCUS9074</name>
</gene>
<organism evidence="1 2">
    <name type="scientific">Cylicostephanus goldi</name>
    <name type="common">Nematode worm</name>
    <dbReference type="NCBI Taxonomy" id="71465"/>
    <lineage>
        <taxon>Eukaryota</taxon>
        <taxon>Metazoa</taxon>
        <taxon>Ecdysozoa</taxon>
        <taxon>Nematoda</taxon>
        <taxon>Chromadorea</taxon>
        <taxon>Rhabditida</taxon>
        <taxon>Rhabditina</taxon>
        <taxon>Rhabditomorpha</taxon>
        <taxon>Strongyloidea</taxon>
        <taxon>Strongylidae</taxon>
        <taxon>Cylicostephanus</taxon>
    </lineage>
</organism>
<protein>
    <submittedName>
        <fullName evidence="1">Uncharacterized protein</fullName>
    </submittedName>
</protein>
<accession>A0A3P7MDF4</accession>
<name>A0A3P7MDF4_CYLGO</name>
<evidence type="ECO:0000313" key="1">
    <source>
        <dbReference type="EMBL" id="VDN21567.1"/>
    </source>
</evidence>
<sequence length="38" mass="4131">MRANSDVYGGGFGKVNLRAADVLPQDAQDTVLSRRSKH</sequence>
<dbReference type="Proteomes" id="UP000271889">
    <property type="component" value="Unassembled WGS sequence"/>
</dbReference>
<keyword evidence="2" id="KW-1185">Reference proteome</keyword>
<proteinExistence type="predicted"/>
<evidence type="ECO:0000313" key="2">
    <source>
        <dbReference type="Proteomes" id="UP000271889"/>
    </source>
</evidence>
<reference evidence="1 2" key="1">
    <citation type="submission" date="2018-11" db="EMBL/GenBank/DDBJ databases">
        <authorList>
            <consortium name="Pathogen Informatics"/>
        </authorList>
    </citation>
    <scope>NUCLEOTIDE SEQUENCE [LARGE SCALE GENOMIC DNA]</scope>
</reference>
<dbReference type="OrthoDB" id="297496at2759"/>
<dbReference type="EMBL" id="UYRV01105746">
    <property type="protein sequence ID" value="VDN21567.1"/>
    <property type="molecule type" value="Genomic_DNA"/>
</dbReference>
<dbReference type="AlphaFoldDB" id="A0A3P7MDF4"/>